<dbReference type="AlphaFoldDB" id="A0AA37S152"/>
<accession>A0AA37S152</accession>
<protein>
    <recommendedName>
        <fullName evidence="3">HNH endonuclease</fullName>
    </recommendedName>
</protein>
<gene>
    <name evidence="1" type="ORF">GCM10007914_09490</name>
</gene>
<reference evidence="1" key="1">
    <citation type="journal article" date="2014" name="Int. J. Syst. Evol. Microbiol.">
        <title>Complete genome sequence of Corynebacterium casei LMG S-19264T (=DSM 44701T), isolated from a smear-ripened cheese.</title>
        <authorList>
            <consortium name="US DOE Joint Genome Institute (JGI-PGF)"/>
            <person name="Walter F."/>
            <person name="Albersmeier A."/>
            <person name="Kalinowski J."/>
            <person name="Ruckert C."/>
        </authorList>
    </citation>
    <scope>NUCLEOTIDE SEQUENCE</scope>
    <source>
        <strain evidence="1">NBRC 103034</strain>
    </source>
</reference>
<reference evidence="1" key="2">
    <citation type="submission" date="2023-01" db="EMBL/GenBank/DDBJ databases">
        <title>Draft genome sequence of Pseudoalteromonas tetraodonis strain NBRC 103034.</title>
        <authorList>
            <person name="Sun Q."/>
            <person name="Mori K."/>
        </authorList>
    </citation>
    <scope>NUCLEOTIDE SEQUENCE</scope>
    <source>
        <strain evidence="1">NBRC 103034</strain>
    </source>
</reference>
<comment type="caution">
    <text evidence="1">The sequence shown here is derived from an EMBL/GenBank/DDBJ whole genome shotgun (WGS) entry which is preliminary data.</text>
</comment>
<dbReference type="EMBL" id="BSNE01000003">
    <property type="protein sequence ID" value="GLQ02068.1"/>
    <property type="molecule type" value="Genomic_DNA"/>
</dbReference>
<organism evidence="1 2">
    <name type="scientific">Pseudoalteromonas tetraodonis GFC</name>
    <dbReference type="NCBI Taxonomy" id="1315271"/>
    <lineage>
        <taxon>Bacteria</taxon>
        <taxon>Pseudomonadati</taxon>
        <taxon>Pseudomonadota</taxon>
        <taxon>Gammaproteobacteria</taxon>
        <taxon>Alteromonadales</taxon>
        <taxon>Pseudoalteromonadaceae</taxon>
        <taxon>Pseudoalteromonas</taxon>
    </lineage>
</organism>
<evidence type="ECO:0008006" key="3">
    <source>
        <dbReference type="Google" id="ProtNLM"/>
    </source>
</evidence>
<proteinExistence type="predicted"/>
<dbReference type="RefSeq" id="WP_096038157.1">
    <property type="nucleotide sequence ID" value="NZ_BJXY01000025.1"/>
</dbReference>
<evidence type="ECO:0000313" key="2">
    <source>
        <dbReference type="Proteomes" id="UP001161408"/>
    </source>
</evidence>
<evidence type="ECO:0000313" key="1">
    <source>
        <dbReference type="EMBL" id="GLQ02068.1"/>
    </source>
</evidence>
<sequence>MNGTCKLCKNPSALEKSHFIPKFIGKWLKKTSITGYIREKNEVHKRAQDLAKEYWLCGKCEDLFSDWEREFSLKIFYPFINDSTTRMPYGNWLSKFAASLSWRTLTFIRSKNLKDETSKSKDYLKNLDGAELALANYLLGKTDNLFQYEQHIYPVEAIDTHNVDNLPRNINRYFLRNIAMDIIGNDSETYIYTKLPSFIILGVIKTNASKIIRSSRISIKGDVLKPRDYTFPDGIAEYIFEKAEEISKIYDEIPVKQLEKINKFISDNPDKVIESKLFQAIQHDYDQFGSEAFKKEN</sequence>
<name>A0AA37S152_9GAMM</name>
<keyword evidence="2" id="KW-1185">Reference proteome</keyword>
<dbReference type="Proteomes" id="UP001161408">
    <property type="component" value="Unassembled WGS sequence"/>
</dbReference>